<name>A0ACC2FG01_DALPE</name>
<accession>A0ACC2FG01</accession>
<keyword evidence="2" id="KW-1185">Reference proteome</keyword>
<gene>
    <name evidence="1" type="ORF">DPEC_G00298720</name>
</gene>
<dbReference type="EMBL" id="CM055755">
    <property type="protein sequence ID" value="KAJ7990284.1"/>
    <property type="molecule type" value="Genomic_DNA"/>
</dbReference>
<reference evidence="1" key="1">
    <citation type="submission" date="2021-05" db="EMBL/GenBank/DDBJ databases">
        <authorList>
            <person name="Pan Q."/>
            <person name="Jouanno E."/>
            <person name="Zahm M."/>
            <person name="Klopp C."/>
            <person name="Cabau C."/>
            <person name="Louis A."/>
            <person name="Berthelot C."/>
            <person name="Parey E."/>
            <person name="Roest Crollius H."/>
            <person name="Montfort J."/>
            <person name="Robinson-Rechavi M."/>
            <person name="Bouchez O."/>
            <person name="Lampietro C."/>
            <person name="Lopez Roques C."/>
            <person name="Donnadieu C."/>
            <person name="Postlethwait J."/>
            <person name="Bobe J."/>
            <person name="Dillon D."/>
            <person name="Chandos A."/>
            <person name="von Hippel F."/>
            <person name="Guiguen Y."/>
        </authorList>
    </citation>
    <scope>NUCLEOTIDE SEQUENCE</scope>
    <source>
        <strain evidence="1">YG-Jan2019</strain>
    </source>
</reference>
<evidence type="ECO:0000313" key="2">
    <source>
        <dbReference type="Proteomes" id="UP001157502"/>
    </source>
</evidence>
<evidence type="ECO:0000313" key="1">
    <source>
        <dbReference type="EMBL" id="KAJ7990284.1"/>
    </source>
</evidence>
<proteinExistence type="predicted"/>
<organism evidence="1 2">
    <name type="scientific">Dallia pectoralis</name>
    <name type="common">Alaska blackfish</name>
    <dbReference type="NCBI Taxonomy" id="75939"/>
    <lineage>
        <taxon>Eukaryota</taxon>
        <taxon>Metazoa</taxon>
        <taxon>Chordata</taxon>
        <taxon>Craniata</taxon>
        <taxon>Vertebrata</taxon>
        <taxon>Euteleostomi</taxon>
        <taxon>Actinopterygii</taxon>
        <taxon>Neopterygii</taxon>
        <taxon>Teleostei</taxon>
        <taxon>Protacanthopterygii</taxon>
        <taxon>Esociformes</taxon>
        <taxon>Umbridae</taxon>
        <taxon>Dallia</taxon>
    </lineage>
</organism>
<sequence>MMTHSTSARSSTALNPCLSELTLLLLGERLSGKSSAGNTLLGKREFNAGRTTTKSSKRTGMVARRRVTVVDTPGWHVGSSSPGSVATELRRALSLCPLEPYAILLVVPATQVFSQREWRPMEEQLRQIDVPIWHRAIVLVTRGDQVAGGAQGHVLRVGRSHQWLVERCGNRFHVLDNQAGDKETRVQVLLEMIDRMLEINRWPRDRLYTQVRERLRVRAWEKPGQDVEMSIVRDTRMWMNRQVHSVEPVGPFKRWPAELSLVLLGRRYSGKSTAGNIILGRREFDTCRRTVRCALGQRVVEGMKVTVVDSPGWSLYGLADSKQVKVEIAASPSLCPKGVVSMFLLAIPVDSFTGKDVHAMEKHLNVLGEEAWRKTVVLFTYGDELRGKPVEEHIEKNGEHLQGLLRRCGHRYHVLDNSAHGSRTQVYELLEMAERL</sequence>
<comment type="caution">
    <text evidence="1">The sequence shown here is derived from an EMBL/GenBank/DDBJ whole genome shotgun (WGS) entry which is preliminary data.</text>
</comment>
<protein>
    <submittedName>
        <fullName evidence="1">Uncharacterized protein</fullName>
    </submittedName>
</protein>
<dbReference type="Proteomes" id="UP001157502">
    <property type="component" value="Chromosome 28"/>
</dbReference>